<dbReference type="GO" id="GO:1903457">
    <property type="term" value="P:lactate catabolic process"/>
    <property type="evidence" value="ECO:0007669"/>
    <property type="project" value="TreeGrafter"/>
</dbReference>
<evidence type="ECO:0000256" key="3">
    <source>
        <dbReference type="ARBA" id="ARBA00022827"/>
    </source>
</evidence>
<dbReference type="EMBL" id="CADCUD010000039">
    <property type="protein sequence ID" value="CAA9316288.1"/>
    <property type="molecule type" value="Genomic_DNA"/>
</dbReference>
<keyword evidence="3" id="KW-0274">FAD</keyword>
<organism evidence="7">
    <name type="scientific">uncultured Nocardioidaceae bacterium</name>
    <dbReference type="NCBI Taxonomy" id="253824"/>
    <lineage>
        <taxon>Bacteria</taxon>
        <taxon>Bacillati</taxon>
        <taxon>Actinomycetota</taxon>
        <taxon>Actinomycetes</taxon>
        <taxon>Propionibacteriales</taxon>
        <taxon>Nocardioidaceae</taxon>
        <taxon>environmental samples</taxon>
    </lineage>
</organism>
<dbReference type="InterPro" id="IPR016166">
    <property type="entry name" value="FAD-bd_PCMH"/>
</dbReference>
<dbReference type="Pfam" id="PF02913">
    <property type="entry name" value="FAD-oxidase_C"/>
    <property type="match status" value="1"/>
</dbReference>
<dbReference type="GO" id="GO:0008720">
    <property type="term" value="F:D-lactate dehydrogenase (NAD+) activity"/>
    <property type="evidence" value="ECO:0007669"/>
    <property type="project" value="TreeGrafter"/>
</dbReference>
<dbReference type="PROSITE" id="PS51387">
    <property type="entry name" value="FAD_PCMH"/>
    <property type="match status" value="1"/>
</dbReference>
<dbReference type="Gene3D" id="1.10.45.10">
    <property type="entry name" value="Vanillyl-alcohol Oxidase, Chain A, domain 4"/>
    <property type="match status" value="1"/>
</dbReference>
<evidence type="ECO:0000259" key="6">
    <source>
        <dbReference type="PROSITE" id="PS51387"/>
    </source>
</evidence>
<evidence type="ECO:0000256" key="2">
    <source>
        <dbReference type="ARBA" id="ARBA00022630"/>
    </source>
</evidence>
<dbReference type="InterPro" id="IPR006094">
    <property type="entry name" value="Oxid_FAD_bind_N"/>
</dbReference>
<evidence type="ECO:0000313" key="7">
    <source>
        <dbReference type="EMBL" id="CAA9316288.1"/>
    </source>
</evidence>
<evidence type="ECO:0000256" key="1">
    <source>
        <dbReference type="ARBA" id="ARBA00001974"/>
    </source>
</evidence>
<proteinExistence type="predicted"/>
<dbReference type="PANTHER" id="PTHR11748">
    <property type="entry name" value="D-LACTATE DEHYDROGENASE"/>
    <property type="match status" value="1"/>
</dbReference>
<accession>A0A6J4KWK2</accession>
<dbReference type="GO" id="GO:0004458">
    <property type="term" value="F:D-lactate dehydrogenase (cytochrome) activity"/>
    <property type="evidence" value="ECO:0007669"/>
    <property type="project" value="TreeGrafter"/>
</dbReference>
<gene>
    <name evidence="7" type="ORF">AVDCRST_MAG46-522</name>
</gene>
<dbReference type="GO" id="GO:0071949">
    <property type="term" value="F:FAD binding"/>
    <property type="evidence" value="ECO:0007669"/>
    <property type="project" value="InterPro"/>
</dbReference>
<feature type="region of interest" description="Disordered" evidence="5">
    <location>
        <begin position="1"/>
        <end position="21"/>
    </location>
</feature>
<dbReference type="PANTHER" id="PTHR11748:SF118">
    <property type="entry name" value="ALKYLDIHYDROXYACETONEPHOSPHATE SYNTHASE (PRECURSOR)"/>
    <property type="match status" value="1"/>
</dbReference>
<evidence type="ECO:0000256" key="4">
    <source>
        <dbReference type="ARBA" id="ARBA00023002"/>
    </source>
</evidence>
<reference evidence="7" key="1">
    <citation type="submission" date="2020-02" db="EMBL/GenBank/DDBJ databases">
        <authorList>
            <person name="Meier V. D."/>
        </authorList>
    </citation>
    <scope>NUCLEOTIDE SEQUENCE</scope>
    <source>
        <strain evidence="7">AVDCRST_MAG46</strain>
    </source>
</reference>
<name>A0A6J4KWK2_9ACTN</name>
<keyword evidence="4" id="KW-0560">Oxidoreductase</keyword>
<dbReference type="InterPro" id="IPR036318">
    <property type="entry name" value="FAD-bd_PCMH-like_sf"/>
</dbReference>
<feature type="domain" description="FAD-binding PCMH-type" evidence="6">
    <location>
        <begin position="76"/>
        <end position="255"/>
    </location>
</feature>
<sequence>MVATGRQRCKGEGRNVTRPLASAGAGSTRPFVLGQLARDLGAVVGWENVSTDEAALAEQSADWSWMSQFLRHRDLPLPVADVVVRPDTTEQVEGIIRIASEYRMPVVPRGGGSGTQGGTFALYGGIALDLTRMNRILEVDQSSLTVTVQAGIDGSVLEKELNDLGLTMPHYPGSHFFGATIGGSLAARGSGVVSTKYGKAEQLALQVEAVVPPGRRISTLPVPNHAAGPDLMQTLIGSEGTLGIITAATMRLEPLPEGRCFLSFQFATVAEGLETARLIMTRRILPAAMRLYDEADSAKLTSMLKLDTAGVLLIIVLDGDESSMALEEERIREICDSIEGIDLGPGPAQSWWDGKYEPFAKHNAPAPPLVFGTTDTCARFAALPGLYEAKKRTIEDGFAEFGARYTAHFSHWYPWGGMIYDRFYVDDAPEDPDEALALHDKLWNAAVETSLQHGGVINEHHGVGLKLGRFMRPQYGAAFDVMLAVKNAWDPDGIMNPGKLGFGAPRSGR</sequence>
<keyword evidence="2" id="KW-0285">Flavoprotein</keyword>
<comment type="cofactor">
    <cofactor evidence="1">
        <name>FAD</name>
        <dbReference type="ChEBI" id="CHEBI:57692"/>
    </cofactor>
</comment>
<dbReference type="SUPFAM" id="SSF55103">
    <property type="entry name" value="FAD-linked oxidases, C-terminal domain"/>
    <property type="match status" value="1"/>
</dbReference>
<dbReference type="Gene3D" id="3.30.70.3450">
    <property type="match status" value="1"/>
</dbReference>
<dbReference type="InterPro" id="IPR016164">
    <property type="entry name" value="FAD-linked_Oxase-like_C"/>
</dbReference>
<dbReference type="Gene3D" id="3.30.300.330">
    <property type="match status" value="1"/>
</dbReference>
<dbReference type="AlphaFoldDB" id="A0A6J4KWK2"/>
<dbReference type="InterPro" id="IPR016169">
    <property type="entry name" value="FAD-bd_PCMH_sub2"/>
</dbReference>
<dbReference type="Pfam" id="PF01565">
    <property type="entry name" value="FAD_binding_4"/>
    <property type="match status" value="1"/>
</dbReference>
<evidence type="ECO:0000256" key="5">
    <source>
        <dbReference type="SAM" id="MobiDB-lite"/>
    </source>
</evidence>
<protein>
    <recommendedName>
        <fullName evidence="6">FAD-binding PCMH-type domain-containing protein</fullName>
    </recommendedName>
</protein>
<dbReference type="InterPro" id="IPR004113">
    <property type="entry name" value="FAD-bd_oxidored_4_C"/>
</dbReference>
<dbReference type="InterPro" id="IPR016171">
    <property type="entry name" value="Vanillyl_alc_oxidase_C-sub2"/>
</dbReference>
<dbReference type="SUPFAM" id="SSF56176">
    <property type="entry name" value="FAD-binding/transporter-associated domain-like"/>
    <property type="match status" value="1"/>
</dbReference>
<dbReference type="Gene3D" id="3.30.465.10">
    <property type="match status" value="1"/>
</dbReference>